<sequence length="157" mass="18018">MLGTQLSWMTTTRVVMEDTKTTMSTSFRRFGVRYVGNPTTLKIVITIKALDSDSWTLGNLFHHLEEIKVQIIKSYPNKQQDDSFKVQESEIIVPTSLVRSSDSKEQEPSNCTSIDQSKVRPNDSEERVTATLQSLLDFSEKMEAKQSKEPRERRSKE</sequence>
<reference evidence="2" key="1">
    <citation type="journal article" date="2022" name="Mol. Ecol. Resour.">
        <title>The genomes of chicory, endive, great burdock and yacon provide insights into Asteraceae palaeo-polyploidization history and plant inulin production.</title>
        <authorList>
            <person name="Fan W."/>
            <person name="Wang S."/>
            <person name="Wang H."/>
            <person name="Wang A."/>
            <person name="Jiang F."/>
            <person name="Liu H."/>
            <person name="Zhao H."/>
            <person name="Xu D."/>
            <person name="Zhang Y."/>
        </authorList>
    </citation>
    <scope>NUCLEOTIDE SEQUENCE [LARGE SCALE GENOMIC DNA]</scope>
    <source>
        <strain evidence="2">cv. Yunnan</strain>
    </source>
</reference>
<protein>
    <submittedName>
        <fullName evidence="1">Uncharacterized protein</fullName>
    </submittedName>
</protein>
<keyword evidence="2" id="KW-1185">Reference proteome</keyword>
<dbReference type="EMBL" id="CM042020">
    <property type="protein sequence ID" value="KAI3820971.1"/>
    <property type="molecule type" value="Genomic_DNA"/>
</dbReference>
<reference evidence="1 2" key="2">
    <citation type="journal article" date="2022" name="Mol. Ecol. Resour.">
        <title>The genomes of chicory, endive, great burdock and yacon provide insights into Asteraceae paleo-polyploidization history and plant inulin production.</title>
        <authorList>
            <person name="Fan W."/>
            <person name="Wang S."/>
            <person name="Wang H."/>
            <person name="Wang A."/>
            <person name="Jiang F."/>
            <person name="Liu H."/>
            <person name="Zhao H."/>
            <person name="Xu D."/>
            <person name="Zhang Y."/>
        </authorList>
    </citation>
    <scope>NUCLEOTIDE SEQUENCE [LARGE SCALE GENOMIC DNA]</scope>
    <source>
        <strain evidence="2">cv. Yunnan</strain>
        <tissue evidence="1">Leaves</tissue>
    </source>
</reference>
<evidence type="ECO:0000313" key="2">
    <source>
        <dbReference type="Proteomes" id="UP001056120"/>
    </source>
</evidence>
<evidence type="ECO:0000313" key="1">
    <source>
        <dbReference type="EMBL" id="KAI3820971.1"/>
    </source>
</evidence>
<comment type="caution">
    <text evidence="1">The sequence shown here is derived from an EMBL/GenBank/DDBJ whole genome shotgun (WGS) entry which is preliminary data.</text>
</comment>
<proteinExistence type="predicted"/>
<name>A0ACB9JLE9_9ASTR</name>
<accession>A0ACB9JLE9</accession>
<gene>
    <name evidence="1" type="ORF">L1987_08527</name>
</gene>
<organism evidence="1 2">
    <name type="scientific">Smallanthus sonchifolius</name>
    <dbReference type="NCBI Taxonomy" id="185202"/>
    <lineage>
        <taxon>Eukaryota</taxon>
        <taxon>Viridiplantae</taxon>
        <taxon>Streptophyta</taxon>
        <taxon>Embryophyta</taxon>
        <taxon>Tracheophyta</taxon>
        <taxon>Spermatophyta</taxon>
        <taxon>Magnoliopsida</taxon>
        <taxon>eudicotyledons</taxon>
        <taxon>Gunneridae</taxon>
        <taxon>Pentapetalae</taxon>
        <taxon>asterids</taxon>
        <taxon>campanulids</taxon>
        <taxon>Asterales</taxon>
        <taxon>Asteraceae</taxon>
        <taxon>Asteroideae</taxon>
        <taxon>Heliantheae alliance</taxon>
        <taxon>Millerieae</taxon>
        <taxon>Smallanthus</taxon>
    </lineage>
</organism>
<dbReference type="Proteomes" id="UP001056120">
    <property type="component" value="Linkage Group LG03"/>
</dbReference>